<protein>
    <submittedName>
        <fullName evidence="2">Uncharacterized protein</fullName>
    </submittedName>
</protein>
<gene>
    <name evidence="2" type="ORF">PTD2_01586</name>
</gene>
<keyword evidence="1" id="KW-0812">Transmembrane</keyword>
<organism evidence="2 3">
    <name type="scientific">Pseudoalteromonas tunicata D2</name>
    <dbReference type="NCBI Taxonomy" id="87626"/>
    <lineage>
        <taxon>Bacteria</taxon>
        <taxon>Pseudomonadati</taxon>
        <taxon>Pseudomonadota</taxon>
        <taxon>Gammaproteobacteria</taxon>
        <taxon>Alteromonadales</taxon>
        <taxon>Pseudoalteromonadaceae</taxon>
        <taxon>Pseudoalteromonas</taxon>
    </lineage>
</organism>
<evidence type="ECO:0000313" key="3">
    <source>
        <dbReference type="Proteomes" id="UP000006201"/>
    </source>
</evidence>
<feature type="transmembrane region" description="Helical" evidence="1">
    <location>
        <begin position="7"/>
        <end position="32"/>
    </location>
</feature>
<sequence>MRADTFCFIFSQLIVFCTSYKVGGIIITLFIALSEFYFGLKVCDVFLVS</sequence>
<evidence type="ECO:0000313" key="2">
    <source>
        <dbReference type="EMBL" id="EAR30220.1"/>
    </source>
</evidence>
<dbReference type="HOGENOM" id="CLU_3139796_0_0_6"/>
<keyword evidence="1" id="KW-0472">Membrane</keyword>
<dbReference type="EMBL" id="AAOH01000001">
    <property type="protein sequence ID" value="EAR30220.1"/>
    <property type="molecule type" value="Genomic_DNA"/>
</dbReference>
<evidence type="ECO:0000256" key="1">
    <source>
        <dbReference type="SAM" id="Phobius"/>
    </source>
</evidence>
<reference evidence="2 3" key="1">
    <citation type="submission" date="2006-02" db="EMBL/GenBank/DDBJ databases">
        <authorList>
            <person name="Moran M.A."/>
            <person name="Kjelleberg S."/>
            <person name="Egan S."/>
            <person name="Saunders N."/>
            <person name="Thomas T."/>
            <person name="Ferriera S."/>
            <person name="Johnson J."/>
            <person name="Kravitz S."/>
            <person name="Halpern A."/>
            <person name="Remington K."/>
            <person name="Beeson K."/>
            <person name="Tran B."/>
            <person name="Rogers Y.-H."/>
            <person name="Friedman R."/>
            <person name="Venter J.C."/>
        </authorList>
    </citation>
    <scope>NUCLEOTIDE SEQUENCE [LARGE SCALE GENOMIC DNA]</scope>
    <source>
        <strain evidence="2 3">D2</strain>
    </source>
</reference>
<dbReference type="AlphaFoldDB" id="A4C3T8"/>
<name>A4C3T8_9GAMM</name>
<accession>A4C3T8</accession>
<proteinExistence type="predicted"/>
<dbReference type="Proteomes" id="UP000006201">
    <property type="component" value="Unassembled WGS sequence"/>
</dbReference>
<keyword evidence="1" id="KW-1133">Transmembrane helix</keyword>
<keyword evidence="3" id="KW-1185">Reference proteome</keyword>
<comment type="caution">
    <text evidence="2">The sequence shown here is derived from an EMBL/GenBank/DDBJ whole genome shotgun (WGS) entry which is preliminary data.</text>
</comment>